<evidence type="ECO:0000313" key="2">
    <source>
        <dbReference type="EMBL" id="BDD08461.1"/>
    </source>
</evidence>
<keyword evidence="1" id="KW-1133">Transmembrane helix</keyword>
<evidence type="ECO:0000256" key="1">
    <source>
        <dbReference type="SAM" id="Phobius"/>
    </source>
</evidence>
<dbReference type="RefSeq" id="WP_338393722.1">
    <property type="nucleotide sequence ID" value="NZ_AP025314.1"/>
</dbReference>
<dbReference type="KEGG" id="fax:FUAX_08930"/>
<reference evidence="2 3" key="1">
    <citation type="submission" date="2021-12" db="EMBL/GenBank/DDBJ databases">
        <title>Genome sequencing of bacteria with rrn-lacking chromosome and rrn-plasmid.</title>
        <authorList>
            <person name="Anda M."/>
            <person name="Iwasaki W."/>
        </authorList>
    </citation>
    <scope>NUCLEOTIDE SEQUENCE [LARGE SCALE GENOMIC DNA]</scope>
    <source>
        <strain evidence="2 3">DSM 100852</strain>
    </source>
</reference>
<feature type="transmembrane region" description="Helical" evidence="1">
    <location>
        <begin position="154"/>
        <end position="173"/>
    </location>
</feature>
<keyword evidence="1" id="KW-0812">Transmembrane</keyword>
<proteinExistence type="predicted"/>
<gene>
    <name evidence="2" type="ORF">FUAX_08930</name>
</gene>
<keyword evidence="1" id="KW-0472">Membrane</keyword>
<accession>A0AAU9CHZ2</accession>
<dbReference type="Proteomes" id="UP001348817">
    <property type="component" value="Chromosome"/>
</dbReference>
<protein>
    <submittedName>
        <fullName evidence="2">Uncharacterized protein</fullName>
    </submittedName>
</protein>
<dbReference type="AlphaFoldDB" id="A0AAU9CHZ2"/>
<dbReference type="EMBL" id="AP025314">
    <property type="protein sequence ID" value="BDD08461.1"/>
    <property type="molecule type" value="Genomic_DNA"/>
</dbReference>
<feature type="transmembrane region" description="Helical" evidence="1">
    <location>
        <begin position="179"/>
        <end position="199"/>
    </location>
</feature>
<evidence type="ECO:0000313" key="3">
    <source>
        <dbReference type="Proteomes" id="UP001348817"/>
    </source>
</evidence>
<organism evidence="2 3">
    <name type="scientific">Fulvitalea axinellae</name>
    <dbReference type="NCBI Taxonomy" id="1182444"/>
    <lineage>
        <taxon>Bacteria</taxon>
        <taxon>Pseudomonadati</taxon>
        <taxon>Bacteroidota</taxon>
        <taxon>Cytophagia</taxon>
        <taxon>Cytophagales</taxon>
        <taxon>Persicobacteraceae</taxon>
        <taxon>Fulvitalea</taxon>
    </lineage>
</organism>
<sequence length="220" mass="25128">MIKQESELLILVEEVEECLLSGASKSDIYAKIGKSIERRQLEETIELVENKIVDRYSPLVIKMIERGATKKQVGELLGKELRGDIFSRCLKYSLRQYEETVRTKVVAEIRALDEIPALVDKYTNDFIERKKVEEWVRTHCVGVQTRQKKEKKNMLIRGLAGIVVAVVGLILYLKIYHDLTFEVLPVLGVIFMQGFAGVLRSMFVHVVSDDFVNYGSTSSE</sequence>
<name>A0AAU9CHZ2_9BACT</name>
<keyword evidence="3" id="KW-1185">Reference proteome</keyword>